<keyword evidence="2" id="KW-1185">Reference proteome</keyword>
<proteinExistence type="predicted"/>
<organism evidence="1 2">
    <name type="scientific">Hypoxylon rubiginosum</name>
    <dbReference type="NCBI Taxonomy" id="110542"/>
    <lineage>
        <taxon>Eukaryota</taxon>
        <taxon>Fungi</taxon>
        <taxon>Dikarya</taxon>
        <taxon>Ascomycota</taxon>
        <taxon>Pezizomycotina</taxon>
        <taxon>Sordariomycetes</taxon>
        <taxon>Xylariomycetidae</taxon>
        <taxon>Xylariales</taxon>
        <taxon>Hypoxylaceae</taxon>
        <taxon>Hypoxylon</taxon>
    </lineage>
</organism>
<evidence type="ECO:0000313" key="1">
    <source>
        <dbReference type="EMBL" id="KAI6080401.1"/>
    </source>
</evidence>
<dbReference type="EMBL" id="MU394447">
    <property type="protein sequence ID" value="KAI6080401.1"/>
    <property type="molecule type" value="Genomic_DNA"/>
</dbReference>
<comment type="caution">
    <text evidence="1">The sequence shown here is derived from an EMBL/GenBank/DDBJ whole genome shotgun (WGS) entry which is preliminary data.</text>
</comment>
<evidence type="ECO:0000313" key="2">
    <source>
        <dbReference type="Proteomes" id="UP001497680"/>
    </source>
</evidence>
<gene>
    <name evidence="1" type="ORF">F4821DRAFT_59665</name>
</gene>
<protein>
    <submittedName>
        <fullName evidence="1">Cytochrome P450</fullName>
    </submittedName>
</protein>
<reference evidence="1 2" key="1">
    <citation type="journal article" date="2022" name="New Phytol.">
        <title>Ecological generalism drives hyperdiversity of secondary metabolite gene clusters in xylarialean endophytes.</title>
        <authorList>
            <person name="Franco M.E.E."/>
            <person name="Wisecaver J.H."/>
            <person name="Arnold A.E."/>
            <person name="Ju Y.M."/>
            <person name="Slot J.C."/>
            <person name="Ahrendt S."/>
            <person name="Moore L.P."/>
            <person name="Eastman K.E."/>
            <person name="Scott K."/>
            <person name="Konkel Z."/>
            <person name="Mondo S.J."/>
            <person name="Kuo A."/>
            <person name="Hayes R.D."/>
            <person name="Haridas S."/>
            <person name="Andreopoulos B."/>
            <person name="Riley R."/>
            <person name="LaButti K."/>
            <person name="Pangilinan J."/>
            <person name="Lipzen A."/>
            <person name="Amirebrahimi M."/>
            <person name="Yan J."/>
            <person name="Adam C."/>
            <person name="Keymanesh K."/>
            <person name="Ng V."/>
            <person name="Louie K."/>
            <person name="Northen T."/>
            <person name="Drula E."/>
            <person name="Henrissat B."/>
            <person name="Hsieh H.M."/>
            <person name="Youens-Clark K."/>
            <person name="Lutzoni F."/>
            <person name="Miadlikowska J."/>
            <person name="Eastwood D.C."/>
            <person name="Hamelin R.C."/>
            <person name="Grigoriev I.V."/>
            <person name="U'Ren J.M."/>
        </authorList>
    </citation>
    <scope>NUCLEOTIDE SEQUENCE [LARGE SCALE GENOMIC DNA]</scope>
    <source>
        <strain evidence="1 2">ER1909</strain>
    </source>
</reference>
<sequence>MTDGTSMSSLLLAVAYYGFAALISYISLHIAYNVLFHPLSRYPGPFVAKLSDAYNGYYAFTRQLHTITRQNHLKYGAVVRQGPNKLVFNSVAALQDIYKNDRTTKPKAYIALGPRLTIPTIFTAQDRQVHRARRQLIGRVLSDRSMRIFEPTMLDEIDILVRQILHSTQQPQSTTFNMTERARLLGFDLAGLLAFGYNLNLQTQEENSFVLPFLEAGFFWSSVFLHWPLTRRFAIILATLKVFRRLRSKYLSLVEHIITSRTKQDKNAQHDFYSIVADDLDSSESDSIREGELWAEATLFLPAAGDTTKTAVAAIFFYLSENAQCYNTLAKEIRSGFTSGSQIHGPALTGCRYLRACIDEALRMSPPVAGILWREAYPSDQPFTVDGHVIPHGTIVGVDIYAIHYNEEYFPNPFTFRPERWLDDPKTVRNAFAPFSLGPRGCAGKAMAYLEISLVVAKILWYFDFRATKIGVSHGNEYARVFELLDNFTSSHDGPHLEFQQRGDYCKELDDAQVKSQVKS</sequence>
<dbReference type="Proteomes" id="UP001497680">
    <property type="component" value="Unassembled WGS sequence"/>
</dbReference>
<name>A0ACC0CIY8_9PEZI</name>
<accession>A0ACC0CIY8</accession>